<dbReference type="InterPro" id="IPR050057">
    <property type="entry name" value="Prokaryotic/Mito_RF"/>
</dbReference>
<keyword evidence="9" id="KW-1185">Reference proteome</keyword>
<accession>A0A934RSQ9</accession>
<dbReference type="FunFam" id="3.30.70.1660:FF:000002">
    <property type="entry name" value="Peptide chain release factor 1"/>
    <property type="match status" value="1"/>
</dbReference>
<dbReference type="Gene3D" id="3.30.160.20">
    <property type="match status" value="1"/>
</dbReference>
<dbReference type="Pfam" id="PF03462">
    <property type="entry name" value="PCRF"/>
    <property type="match status" value="1"/>
</dbReference>
<comment type="caution">
    <text evidence="8">The sequence shown here is derived from an EMBL/GenBank/DDBJ whole genome shotgun (WGS) entry which is preliminary data.</text>
</comment>
<dbReference type="Gene3D" id="6.10.140.1950">
    <property type="match status" value="1"/>
</dbReference>
<evidence type="ECO:0000256" key="2">
    <source>
        <dbReference type="ARBA" id="ARBA00010835"/>
    </source>
</evidence>
<keyword evidence="4 5" id="KW-0648">Protein biosynthesis</keyword>
<dbReference type="FunFam" id="3.30.160.20:FF:000004">
    <property type="entry name" value="Peptide chain release factor 1"/>
    <property type="match status" value="1"/>
</dbReference>
<comment type="similarity">
    <text evidence="2 5">Belongs to the prokaryotic/mitochondrial release factor family.</text>
</comment>
<evidence type="ECO:0000313" key="9">
    <source>
        <dbReference type="Proteomes" id="UP000604083"/>
    </source>
</evidence>
<keyword evidence="5" id="KW-0963">Cytoplasm</keyword>
<dbReference type="GO" id="GO:0016149">
    <property type="term" value="F:translation release factor activity, codon specific"/>
    <property type="evidence" value="ECO:0007669"/>
    <property type="project" value="UniProtKB-UniRule"/>
</dbReference>
<evidence type="ECO:0000256" key="6">
    <source>
        <dbReference type="NCBIfam" id="TIGR00019"/>
    </source>
</evidence>
<dbReference type="RefSeq" id="WP_200390970.1">
    <property type="nucleotide sequence ID" value="NZ_JAENIO010000010.1"/>
</dbReference>
<dbReference type="InterPro" id="IPR000352">
    <property type="entry name" value="Pep_chain_release_fac_I"/>
</dbReference>
<protein>
    <recommendedName>
        <fullName evidence="5 6">Peptide chain release factor 1</fullName>
        <shortName evidence="5">RF-1</shortName>
    </recommendedName>
</protein>
<dbReference type="InterPro" id="IPR004373">
    <property type="entry name" value="RF-1"/>
</dbReference>
<gene>
    <name evidence="5 8" type="primary">prfA</name>
    <name evidence="8" type="ORF">JIN78_05625</name>
</gene>
<dbReference type="SUPFAM" id="SSF75620">
    <property type="entry name" value="Release factor"/>
    <property type="match status" value="1"/>
</dbReference>
<dbReference type="HAMAP" id="MF_00093">
    <property type="entry name" value="Rel_fac_1"/>
    <property type="match status" value="1"/>
</dbReference>
<feature type="modified residue" description="N5-methylglutamine" evidence="5">
    <location>
        <position position="233"/>
    </location>
</feature>
<dbReference type="NCBIfam" id="TIGR00019">
    <property type="entry name" value="prfA"/>
    <property type="match status" value="1"/>
</dbReference>
<dbReference type="PANTHER" id="PTHR43804:SF7">
    <property type="entry name" value="LD18447P"/>
    <property type="match status" value="1"/>
</dbReference>
<dbReference type="Proteomes" id="UP000604083">
    <property type="component" value="Unassembled WGS sequence"/>
</dbReference>
<dbReference type="AlphaFoldDB" id="A0A934RSQ9"/>
<reference evidence="8" key="1">
    <citation type="submission" date="2021-01" db="EMBL/GenBank/DDBJ databases">
        <title>Modified the classification status of verrucomicrobia.</title>
        <authorList>
            <person name="Feng X."/>
        </authorList>
    </citation>
    <scope>NUCLEOTIDE SEQUENCE</scope>
    <source>
        <strain evidence="8">KCTC 12986</strain>
    </source>
</reference>
<dbReference type="PANTHER" id="PTHR43804">
    <property type="entry name" value="LD18447P"/>
    <property type="match status" value="1"/>
</dbReference>
<name>A0A934RSQ9_9BACT</name>
<comment type="subcellular location">
    <subcellularLocation>
        <location evidence="5">Cytoplasm</location>
    </subcellularLocation>
</comment>
<dbReference type="SMART" id="SM00937">
    <property type="entry name" value="PCRF"/>
    <property type="match status" value="1"/>
</dbReference>
<dbReference type="GO" id="GO:0005737">
    <property type="term" value="C:cytoplasm"/>
    <property type="evidence" value="ECO:0007669"/>
    <property type="project" value="UniProtKB-SubCell"/>
</dbReference>
<comment type="function">
    <text evidence="1 5">Peptide chain release factor 1 directs the termination of translation in response to the peptide chain termination codons UAG and UAA.</text>
</comment>
<proteinExistence type="inferred from homology"/>
<sequence>MDYGSLIAKRRARFDEIEKAMSEPDFFSDQTRATALSREHQQIKKVMDLWDELQKSTSELEDNRELAKGDDELAEMAAEEIPGLEEAVERLTSEVQYALLPRDASEERNALVEIRAGAGGDEASLFANELLKLYETYATNRGWKVQHLDSSPSDVGGFKEVVIKVTGEEVFRYLKYESGVHRVQRVPATETQGRIHTSTCTVAVMPEAQEVDVVLKPEDLHIQATRSGGPGGQHVNTTDSAVQITHLPTGLQVKCQDGRSQTQNKERGLEIMRSKLYEKKVQEEAEKYSAQRRSLIGSGDRSEKIRTYNFPQSRVTDHRVNHTSHNIEGIMQGQIHEFTEVLQKAEMEQKLAEAEAENS</sequence>
<dbReference type="Gene3D" id="3.30.70.1660">
    <property type="match status" value="1"/>
</dbReference>
<evidence type="ECO:0000256" key="5">
    <source>
        <dbReference type="HAMAP-Rule" id="MF_00093"/>
    </source>
</evidence>
<organism evidence="8 9">
    <name type="scientific">Roseibacillus ishigakijimensis</name>
    <dbReference type="NCBI Taxonomy" id="454146"/>
    <lineage>
        <taxon>Bacteria</taxon>
        <taxon>Pseudomonadati</taxon>
        <taxon>Verrucomicrobiota</taxon>
        <taxon>Verrucomicrobiia</taxon>
        <taxon>Verrucomicrobiales</taxon>
        <taxon>Verrucomicrobiaceae</taxon>
        <taxon>Roseibacillus</taxon>
    </lineage>
</organism>
<feature type="domain" description="Prokaryotic-type class I peptide chain release factors" evidence="7">
    <location>
        <begin position="226"/>
        <end position="242"/>
    </location>
</feature>
<keyword evidence="3 5" id="KW-0488">Methylation</keyword>
<dbReference type="EMBL" id="JAENIO010000010">
    <property type="protein sequence ID" value="MBK1833535.1"/>
    <property type="molecule type" value="Genomic_DNA"/>
</dbReference>
<dbReference type="Pfam" id="PF00472">
    <property type="entry name" value="RF-1"/>
    <property type="match status" value="1"/>
</dbReference>
<dbReference type="InterPro" id="IPR045853">
    <property type="entry name" value="Pep_chain_release_fac_I_sf"/>
</dbReference>
<dbReference type="InterPro" id="IPR005139">
    <property type="entry name" value="PCRF"/>
</dbReference>
<evidence type="ECO:0000256" key="1">
    <source>
        <dbReference type="ARBA" id="ARBA00002986"/>
    </source>
</evidence>
<evidence type="ECO:0000259" key="7">
    <source>
        <dbReference type="PROSITE" id="PS00745"/>
    </source>
</evidence>
<dbReference type="PROSITE" id="PS00745">
    <property type="entry name" value="RF_PROK_I"/>
    <property type="match status" value="1"/>
</dbReference>
<evidence type="ECO:0000256" key="3">
    <source>
        <dbReference type="ARBA" id="ARBA00022481"/>
    </source>
</evidence>
<comment type="PTM">
    <text evidence="5">Methylated by PrmC. Methylation increases the termination efficiency of RF1.</text>
</comment>
<dbReference type="NCBIfam" id="NF001859">
    <property type="entry name" value="PRK00591.1"/>
    <property type="match status" value="1"/>
</dbReference>
<evidence type="ECO:0000313" key="8">
    <source>
        <dbReference type="EMBL" id="MBK1833535.1"/>
    </source>
</evidence>
<evidence type="ECO:0000256" key="4">
    <source>
        <dbReference type="ARBA" id="ARBA00022917"/>
    </source>
</evidence>